<reference evidence="3" key="1">
    <citation type="journal article" date="2023" name="Mol. Phylogenet. Evol.">
        <title>Genome-scale phylogeny and comparative genomics of the fungal order Sordariales.</title>
        <authorList>
            <person name="Hensen N."/>
            <person name="Bonometti L."/>
            <person name="Westerberg I."/>
            <person name="Brannstrom I.O."/>
            <person name="Guillou S."/>
            <person name="Cros-Aarteil S."/>
            <person name="Calhoun S."/>
            <person name="Haridas S."/>
            <person name="Kuo A."/>
            <person name="Mondo S."/>
            <person name="Pangilinan J."/>
            <person name="Riley R."/>
            <person name="LaButti K."/>
            <person name="Andreopoulos B."/>
            <person name="Lipzen A."/>
            <person name="Chen C."/>
            <person name="Yan M."/>
            <person name="Daum C."/>
            <person name="Ng V."/>
            <person name="Clum A."/>
            <person name="Steindorff A."/>
            <person name="Ohm R.A."/>
            <person name="Martin F."/>
            <person name="Silar P."/>
            <person name="Natvig D.O."/>
            <person name="Lalanne C."/>
            <person name="Gautier V."/>
            <person name="Ament-Velasquez S.L."/>
            <person name="Kruys A."/>
            <person name="Hutchinson M.I."/>
            <person name="Powell A.J."/>
            <person name="Barry K."/>
            <person name="Miller A.N."/>
            <person name="Grigoriev I.V."/>
            <person name="Debuchy R."/>
            <person name="Gladieux P."/>
            <person name="Hiltunen Thoren M."/>
            <person name="Johannesson H."/>
        </authorList>
    </citation>
    <scope>NUCLEOTIDE SEQUENCE [LARGE SCALE GENOMIC DNA]</scope>
    <source>
        <strain evidence="3">CBS 284.82</strain>
    </source>
</reference>
<dbReference type="AlphaFoldDB" id="A0AAN6P7H6"/>
<feature type="region of interest" description="Disordered" evidence="1">
    <location>
        <begin position="1"/>
        <end position="58"/>
    </location>
</feature>
<proteinExistence type="predicted"/>
<feature type="compositionally biased region" description="Polar residues" evidence="1">
    <location>
        <begin position="262"/>
        <end position="280"/>
    </location>
</feature>
<evidence type="ECO:0000313" key="2">
    <source>
        <dbReference type="EMBL" id="KAK4032242.1"/>
    </source>
</evidence>
<evidence type="ECO:0000256" key="1">
    <source>
        <dbReference type="SAM" id="MobiDB-lite"/>
    </source>
</evidence>
<evidence type="ECO:0000313" key="3">
    <source>
        <dbReference type="Proteomes" id="UP001303115"/>
    </source>
</evidence>
<keyword evidence="3" id="KW-1185">Reference proteome</keyword>
<feature type="compositionally biased region" description="Polar residues" evidence="1">
    <location>
        <begin position="34"/>
        <end position="47"/>
    </location>
</feature>
<accession>A0AAN6P7H6</accession>
<organism evidence="2 3">
    <name type="scientific">Parachaetomium inaequale</name>
    <dbReference type="NCBI Taxonomy" id="2588326"/>
    <lineage>
        <taxon>Eukaryota</taxon>
        <taxon>Fungi</taxon>
        <taxon>Dikarya</taxon>
        <taxon>Ascomycota</taxon>
        <taxon>Pezizomycotina</taxon>
        <taxon>Sordariomycetes</taxon>
        <taxon>Sordariomycetidae</taxon>
        <taxon>Sordariales</taxon>
        <taxon>Chaetomiaceae</taxon>
        <taxon>Parachaetomium</taxon>
    </lineage>
</organism>
<gene>
    <name evidence="2" type="ORF">C8A01DRAFT_20660</name>
</gene>
<feature type="compositionally biased region" description="Low complexity" evidence="1">
    <location>
        <begin position="243"/>
        <end position="254"/>
    </location>
</feature>
<sequence>MRVSAQNGSSAGRSVQRPTHIPAQVPAQIPAQRRPQNGSQQSQTAVKRTTRKVVAGPGGRPVQVVETEEHVVKKTVWTRVLTGATKAAKPTMQHTGKAVKRMIPQLDRSGRNMSYYREAFWRQDEQTRWNLYMSGAAPKMNMWDVRKLHSQPRRFLNKFQLRSVMYDTHVSPKGVRVPPTDIKKKKQGAIATSTATGKAKAKAKVNANPQANPDALPFFATPETYITTHKVQVKPRPVTTARPQQHPQEQPQGQVHRPPQHAQPQTRLSTQPPPQRQSHQIGLGPQMQRSQGHQPAVSAAATRQSYPVQGGLRPASQGQAQGQARVMRQSVVVPVLGKGPTRGTGRRVAGQSVAGLSVAGSSAGSSRW</sequence>
<protein>
    <submittedName>
        <fullName evidence="2">Uncharacterized protein</fullName>
    </submittedName>
</protein>
<feature type="compositionally biased region" description="Low complexity" evidence="1">
    <location>
        <begin position="189"/>
        <end position="212"/>
    </location>
</feature>
<name>A0AAN6P7H6_9PEZI</name>
<feature type="compositionally biased region" description="Polar residues" evidence="1">
    <location>
        <begin position="1"/>
        <end position="17"/>
    </location>
</feature>
<dbReference type="Proteomes" id="UP001303115">
    <property type="component" value="Unassembled WGS sequence"/>
</dbReference>
<dbReference type="EMBL" id="MU854631">
    <property type="protein sequence ID" value="KAK4032242.1"/>
    <property type="molecule type" value="Genomic_DNA"/>
</dbReference>
<feature type="region of interest" description="Disordered" evidence="1">
    <location>
        <begin position="231"/>
        <end position="326"/>
    </location>
</feature>
<comment type="caution">
    <text evidence="2">The sequence shown here is derived from an EMBL/GenBank/DDBJ whole genome shotgun (WGS) entry which is preliminary data.</text>
</comment>
<feature type="region of interest" description="Disordered" evidence="1">
    <location>
        <begin position="172"/>
        <end position="217"/>
    </location>
</feature>